<evidence type="ECO:0000256" key="3">
    <source>
        <dbReference type="ARBA" id="ARBA00022692"/>
    </source>
</evidence>
<dbReference type="AlphaFoldDB" id="A0A401RKB0"/>
<keyword evidence="2" id="KW-1003">Cell membrane</keyword>
<name>A0A401RKB0_CHIPU</name>
<dbReference type="PRINTS" id="PR01157">
    <property type="entry name" value="P2YPURNOCPTR"/>
</dbReference>
<evidence type="ECO:0000256" key="7">
    <source>
        <dbReference type="ARBA" id="ARBA00023157"/>
    </source>
</evidence>
<evidence type="ECO:0000313" key="18">
    <source>
        <dbReference type="Proteomes" id="UP000287033"/>
    </source>
</evidence>
<evidence type="ECO:0000256" key="12">
    <source>
        <dbReference type="ARBA" id="ARBA00069697"/>
    </source>
</evidence>
<dbReference type="PROSITE" id="PS00237">
    <property type="entry name" value="G_PROTEIN_RECEP_F1_1"/>
    <property type="match status" value="1"/>
</dbReference>
<dbReference type="PANTHER" id="PTHR24231">
    <property type="entry name" value="PURINOCEPTOR-RELATED G-PROTEIN COUPLED RECEPTOR"/>
    <property type="match status" value="1"/>
</dbReference>
<dbReference type="Gene3D" id="1.20.1070.10">
    <property type="entry name" value="Rhodopsin 7-helix transmembrane proteins"/>
    <property type="match status" value="1"/>
</dbReference>
<keyword evidence="5 14" id="KW-0297">G-protein coupled receptor</keyword>
<protein>
    <recommendedName>
        <fullName evidence="12">Uracil nucleotide/cysteinyl leukotriene receptor</fullName>
    </recommendedName>
    <alternativeName>
        <fullName evidence="13">G-protein coupled receptor 17</fullName>
    </alternativeName>
</protein>
<dbReference type="SUPFAM" id="SSF81321">
    <property type="entry name" value="Family A G protein-coupled receptor-like"/>
    <property type="match status" value="1"/>
</dbReference>
<evidence type="ECO:0000256" key="5">
    <source>
        <dbReference type="ARBA" id="ARBA00023040"/>
    </source>
</evidence>
<evidence type="ECO:0000256" key="2">
    <source>
        <dbReference type="ARBA" id="ARBA00022475"/>
    </source>
</evidence>
<comment type="similarity">
    <text evidence="14">Belongs to the G-protein coupled receptor 1 family.</text>
</comment>
<dbReference type="EMBL" id="BEZZ01004501">
    <property type="protein sequence ID" value="GCC18536.1"/>
    <property type="molecule type" value="Genomic_DNA"/>
</dbReference>
<keyword evidence="4 15" id="KW-1133">Transmembrane helix</keyword>
<evidence type="ECO:0000313" key="17">
    <source>
        <dbReference type="EMBL" id="GCC18536.1"/>
    </source>
</evidence>
<evidence type="ECO:0000256" key="4">
    <source>
        <dbReference type="ARBA" id="ARBA00022989"/>
    </source>
</evidence>
<dbReference type="FunFam" id="1.20.1070.10:FF:000152">
    <property type="entry name" value="uracil nucleotide/cysteinyl leukotriene receptor"/>
    <property type="match status" value="1"/>
</dbReference>
<feature type="transmembrane region" description="Helical" evidence="15">
    <location>
        <begin position="199"/>
        <end position="222"/>
    </location>
</feature>
<evidence type="ECO:0000256" key="14">
    <source>
        <dbReference type="RuleBase" id="RU000688"/>
    </source>
</evidence>
<accession>A0A401RKB0</accession>
<feature type="transmembrane region" description="Helical" evidence="15">
    <location>
        <begin position="116"/>
        <end position="140"/>
    </location>
</feature>
<evidence type="ECO:0000256" key="13">
    <source>
        <dbReference type="ARBA" id="ARBA00083865"/>
    </source>
</evidence>
<proteinExistence type="inferred from homology"/>
<evidence type="ECO:0000256" key="9">
    <source>
        <dbReference type="ARBA" id="ARBA00023180"/>
    </source>
</evidence>
<reference evidence="17 18" key="1">
    <citation type="journal article" date="2018" name="Nat. Ecol. Evol.">
        <title>Shark genomes provide insights into elasmobranch evolution and the origin of vertebrates.</title>
        <authorList>
            <person name="Hara Y"/>
            <person name="Yamaguchi K"/>
            <person name="Onimaru K"/>
            <person name="Kadota M"/>
            <person name="Koyanagi M"/>
            <person name="Keeley SD"/>
            <person name="Tatsumi K"/>
            <person name="Tanaka K"/>
            <person name="Motone F"/>
            <person name="Kageyama Y"/>
            <person name="Nozu R"/>
            <person name="Adachi N"/>
            <person name="Nishimura O"/>
            <person name="Nakagawa R"/>
            <person name="Tanegashima C"/>
            <person name="Kiyatake I"/>
            <person name="Matsumoto R"/>
            <person name="Murakumo K"/>
            <person name="Nishida K"/>
            <person name="Terakita A"/>
            <person name="Kuratani S"/>
            <person name="Sato K"/>
            <person name="Hyodo S Kuraku.S."/>
        </authorList>
    </citation>
    <scope>NUCLEOTIDE SEQUENCE [LARGE SCALE GENOMIC DNA]</scope>
</reference>
<evidence type="ECO:0000256" key="8">
    <source>
        <dbReference type="ARBA" id="ARBA00023170"/>
    </source>
</evidence>
<feature type="transmembrane region" description="Helical" evidence="15">
    <location>
        <begin position="43"/>
        <end position="62"/>
    </location>
</feature>
<feature type="transmembrane region" description="Helical" evidence="15">
    <location>
        <begin position="74"/>
        <end position="96"/>
    </location>
</feature>
<dbReference type="STRING" id="137246.A0A401RKB0"/>
<sequence length="346" mass="39204">RHPVCTLSERATLAMAYPMSLSNASGPQCTQESREENLFFSSFYGVVFVLAFVGNILAVWVFSCDKSSNTTTNIYLMHLAVADLSYVLILPMRMVYHLSQNHWPFGEVPCRITGFLFYLNMYASIIFLTGISADRFLAIVYPVRSMRVRKPLYANVVCIALWVVIVVGVAPMLGAPQTLQAGNATTKCLQLYREKTSSFALVPLTVGFMVPFVITVTCYLLIIRSLRRGNRIERHLKDKAIKMIILVLTIFLICFVPYHINRYIYILFASTARSSCQDRRLIALSNRITSCLTSLNSCLDPVVYFFVGEKFQERFCHFVCGHRKRAQSVSHETKTNESSLSCKSEL</sequence>
<evidence type="ECO:0000259" key="16">
    <source>
        <dbReference type="PROSITE" id="PS50262"/>
    </source>
</evidence>
<feature type="transmembrane region" description="Helical" evidence="15">
    <location>
        <begin position="243"/>
        <end position="260"/>
    </location>
</feature>
<evidence type="ECO:0000256" key="11">
    <source>
        <dbReference type="ARBA" id="ARBA00059735"/>
    </source>
</evidence>
<evidence type="ECO:0000256" key="6">
    <source>
        <dbReference type="ARBA" id="ARBA00023136"/>
    </source>
</evidence>
<dbReference type="GO" id="GO:0005886">
    <property type="term" value="C:plasma membrane"/>
    <property type="evidence" value="ECO:0007669"/>
    <property type="project" value="UniProtKB-SubCell"/>
</dbReference>
<evidence type="ECO:0000256" key="10">
    <source>
        <dbReference type="ARBA" id="ARBA00023224"/>
    </source>
</evidence>
<dbReference type="InterPro" id="IPR000276">
    <property type="entry name" value="GPCR_Rhodpsn"/>
</dbReference>
<keyword evidence="8 14" id="KW-0675">Receptor</keyword>
<comment type="function">
    <text evidence="11">Dual specificity receptor for uracil nucleotides and cysteinyl leukotrienes (CysLTs). Signals through G(i) and inhibition of adenylyl cyclase. May mediate brain damage by nucleotides and CysLTs following ischemia.</text>
</comment>
<keyword evidence="3 14" id="KW-0812">Transmembrane</keyword>
<keyword evidence="6 15" id="KW-0472">Membrane</keyword>
<evidence type="ECO:0000256" key="1">
    <source>
        <dbReference type="ARBA" id="ARBA00004651"/>
    </source>
</evidence>
<keyword evidence="18" id="KW-1185">Reference proteome</keyword>
<comment type="caution">
    <text evidence="17">The sequence shown here is derived from an EMBL/GenBank/DDBJ whole genome shotgun (WGS) entry which is preliminary data.</text>
</comment>
<dbReference type="OrthoDB" id="6503655at2759"/>
<feature type="domain" description="G-protein coupled receptors family 1 profile" evidence="16">
    <location>
        <begin position="54"/>
        <end position="304"/>
    </location>
</feature>
<feature type="non-terminal residue" evidence="17">
    <location>
        <position position="1"/>
    </location>
</feature>
<comment type="subcellular location">
    <subcellularLocation>
        <location evidence="1">Cell membrane</location>
        <topology evidence="1">Multi-pass membrane protein</topology>
    </subcellularLocation>
</comment>
<dbReference type="CDD" id="cd15161">
    <property type="entry name" value="7tmA_GPR17"/>
    <property type="match status" value="1"/>
</dbReference>
<gene>
    <name evidence="17" type="ORF">chiPu_0021682</name>
</gene>
<organism evidence="17 18">
    <name type="scientific">Chiloscyllium punctatum</name>
    <name type="common">Brownbanded bambooshark</name>
    <name type="synonym">Hemiscyllium punctatum</name>
    <dbReference type="NCBI Taxonomy" id="137246"/>
    <lineage>
        <taxon>Eukaryota</taxon>
        <taxon>Metazoa</taxon>
        <taxon>Chordata</taxon>
        <taxon>Craniata</taxon>
        <taxon>Vertebrata</taxon>
        <taxon>Chondrichthyes</taxon>
        <taxon>Elasmobranchii</taxon>
        <taxon>Galeomorphii</taxon>
        <taxon>Galeoidea</taxon>
        <taxon>Orectolobiformes</taxon>
        <taxon>Hemiscylliidae</taxon>
        <taxon>Chiloscyllium</taxon>
    </lineage>
</organism>
<evidence type="ECO:0000256" key="15">
    <source>
        <dbReference type="SAM" id="Phobius"/>
    </source>
</evidence>
<dbReference type="PRINTS" id="PR00237">
    <property type="entry name" value="GPCRRHODOPSN"/>
</dbReference>
<feature type="transmembrane region" description="Helical" evidence="15">
    <location>
        <begin position="152"/>
        <end position="173"/>
    </location>
</feature>
<dbReference type="GO" id="GO:0004930">
    <property type="term" value="F:G protein-coupled receptor activity"/>
    <property type="evidence" value="ECO:0007669"/>
    <property type="project" value="UniProtKB-KW"/>
</dbReference>
<dbReference type="InterPro" id="IPR017452">
    <property type="entry name" value="GPCR_Rhodpsn_7TM"/>
</dbReference>
<keyword evidence="7" id="KW-1015">Disulfide bond</keyword>
<dbReference type="Proteomes" id="UP000287033">
    <property type="component" value="Unassembled WGS sequence"/>
</dbReference>
<dbReference type="OMA" id="TCLNGAM"/>
<dbReference type="Pfam" id="PF00001">
    <property type="entry name" value="7tm_1"/>
    <property type="match status" value="1"/>
</dbReference>
<dbReference type="PROSITE" id="PS50262">
    <property type="entry name" value="G_PROTEIN_RECEP_F1_2"/>
    <property type="match status" value="1"/>
</dbReference>
<keyword evidence="10 14" id="KW-0807">Transducer</keyword>
<keyword evidence="9" id="KW-0325">Glycoprotein</keyword>